<organism evidence="3 4">
    <name type="scientific">Herbaspirillum lusitanum</name>
    <dbReference type="NCBI Taxonomy" id="213312"/>
    <lineage>
        <taxon>Bacteria</taxon>
        <taxon>Pseudomonadati</taxon>
        <taxon>Pseudomonadota</taxon>
        <taxon>Betaproteobacteria</taxon>
        <taxon>Burkholderiales</taxon>
        <taxon>Oxalobacteraceae</taxon>
        <taxon>Herbaspirillum</taxon>
    </lineage>
</organism>
<dbReference type="Gene3D" id="2.60.120.1440">
    <property type="match status" value="1"/>
</dbReference>
<dbReference type="PANTHER" id="PTHR30273:SF2">
    <property type="entry name" value="PROTEIN FECR"/>
    <property type="match status" value="1"/>
</dbReference>
<comment type="caution">
    <text evidence="3">The sequence shown here is derived from an EMBL/GenBank/DDBJ whole genome shotgun (WGS) entry which is preliminary data.</text>
</comment>
<dbReference type="Pfam" id="PF16220">
    <property type="entry name" value="DUF4880"/>
    <property type="match status" value="1"/>
</dbReference>
<dbReference type="InterPro" id="IPR012373">
    <property type="entry name" value="Ferrdict_sens_TM"/>
</dbReference>
<dbReference type="InterPro" id="IPR006860">
    <property type="entry name" value="FecR"/>
</dbReference>
<dbReference type="Pfam" id="PF04773">
    <property type="entry name" value="FecR"/>
    <property type="match status" value="1"/>
</dbReference>
<evidence type="ECO:0000313" key="3">
    <source>
        <dbReference type="EMBL" id="MFL9925420.1"/>
    </source>
</evidence>
<dbReference type="PIRSF" id="PIRSF018266">
    <property type="entry name" value="FecR"/>
    <property type="match status" value="1"/>
</dbReference>
<dbReference type="InterPro" id="IPR032623">
    <property type="entry name" value="FecR_N"/>
</dbReference>
<evidence type="ECO:0000259" key="1">
    <source>
        <dbReference type="Pfam" id="PF04773"/>
    </source>
</evidence>
<name>A0ABW9AAI2_9BURK</name>
<evidence type="ECO:0000313" key="4">
    <source>
        <dbReference type="Proteomes" id="UP001629246"/>
    </source>
</evidence>
<dbReference type="PANTHER" id="PTHR30273">
    <property type="entry name" value="PERIPLASMIC SIGNAL SENSOR AND SIGMA FACTOR ACTIVATOR FECR-RELATED"/>
    <property type="match status" value="1"/>
</dbReference>
<evidence type="ECO:0000259" key="2">
    <source>
        <dbReference type="Pfam" id="PF16220"/>
    </source>
</evidence>
<protein>
    <submittedName>
        <fullName evidence="3">FecR domain-containing protein</fullName>
    </submittedName>
</protein>
<dbReference type="RefSeq" id="WP_408158613.1">
    <property type="nucleotide sequence ID" value="NZ_JAQQFM010000006.1"/>
</dbReference>
<dbReference type="EMBL" id="JAQQFM010000006">
    <property type="protein sequence ID" value="MFL9925420.1"/>
    <property type="molecule type" value="Genomic_DNA"/>
</dbReference>
<keyword evidence="4" id="KW-1185">Reference proteome</keyword>
<feature type="domain" description="FecR protein" evidence="1">
    <location>
        <begin position="123"/>
        <end position="218"/>
    </location>
</feature>
<dbReference type="Proteomes" id="UP001629246">
    <property type="component" value="Unassembled WGS sequence"/>
</dbReference>
<reference evidence="3 4" key="1">
    <citation type="journal article" date="2024" name="Chem. Sci.">
        <title>Discovery of megapolipeptins by genome mining of a Burkholderiales bacteria collection.</title>
        <authorList>
            <person name="Paulo B.S."/>
            <person name="Recchia M.J.J."/>
            <person name="Lee S."/>
            <person name="Fergusson C.H."/>
            <person name="Romanowski S.B."/>
            <person name="Hernandez A."/>
            <person name="Krull N."/>
            <person name="Liu D.Y."/>
            <person name="Cavanagh H."/>
            <person name="Bos A."/>
            <person name="Gray C.A."/>
            <person name="Murphy B.T."/>
            <person name="Linington R.G."/>
            <person name="Eustaquio A.S."/>
        </authorList>
    </citation>
    <scope>NUCLEOTIDE SEQUENCE [LARGE SCALE GENOMIC DNA]</scope>
    <source>
        <strain evidence="3 4">RL21-008-BIB-A</strain>
    </source>
</reference>
<feature type="domain" description="FecR N-terminal" evidence="2">
    <location>
        <begin position="17"/>
        <end position="57"/>
    </location>
</feature>
<sequence length="336" mass="36844">MPAPPLHAPIDPAIIRRASEWIARIWADDASASDRQACLQWRAAHPDHERAWRFLQAMSGKLDDLPRDVARHALLEPEIARAERSVKAASRRRTLRMLGLIAVGGGALYAAHDTETWRMAAADFRSGTGEIRELLLPDGTRVVLNTASAIDLRFTERERLVVLRAGEILVSTARDPAPLHRPFSVQSRQGRVTALGTRFTVRQDGADSQVAVFEGAVEIRPQQADATAVRIDAGQGARFSAAEVSAADASEASASKAAWAGGNLIAESMRMDDFLAELSRYRHGLLRCEPAIAGLRVTGVFRLRDTDQALSNLSLALPVEVSYRTRYWVTVRARAN</sequence>
<gene>
    <name evidence="3" type="ORF">PQR62_14170</name>
</gene>
<accession>A0ABW9AAI2</accession>
<proteinExistence type="predicted"/>